<dbReference type="Gene3D" id="3.20.20.140">
    <property type="entry name" value="Metal-dependent hydrolases"/>
    <property type="match status" value="1"/>
</dbReference>
<dbReference type="Gene3D" id="2.30.40.10">
    <property type="entry name" value="Urease, subunit C, domain 1"/>
    <property type="match status" value="1"/>
</dbReference>
<protein>
    <submittedName>
        <fullName evidence="3">D-aminoacylase</fullName>
    </submittedName>
</protein>
<dbReference type="EMBL" id="CP104377">
    <property type="protein sequence ID" value="UXC20490.1"/>
    <property type="molecule type" value="Genomic_DNA"/>
</dbReference>
<evidence type="ECO:0000313" key="4">
    <source>
        <dbReference type="Proteomes" id="UP001058290"/>
    </source>
</evidence>
<dbReference type="RefSeq" id="WP_260720153.1">
    <property type="nucleotide sequence ID" value="NZ_CP104377.1"/>
</dbReference>
<reference evidence="3" key="1">
    <citation type="submission" date="2022-09" db="EMBL/GenBank/DDBJ databases">
        <title>Bacterial diversity in gut of crayfish and pufferfish.</title>
        <authorList>
            <person name="Huang Y."/>
        </authorList>
    </citation>
    <scope>NUCLEOTIDE SEQUENCE</scope>
    <source>
        <strain evidence="3">PR12</strain>
    </source>
</reference>
<name>A0ABY6A5V0_9BURK</name>
<gene>
    <name evidence="3" type="ORF">N4T19_10435</name>
</gene>
<dbReference type="InterPro" id="IPR023100">
    <property type="entry name" value="D-aminoacylase_insert_dom_sf"/>
</dbReference>
<dbReference type="CDD" id="cd01297">
    <property type="entry name" value="D-aminoacylase"/>
    <property type="match status" value="1"/>
</dbReference>
<evidence type="ECO:0000313" key="3">
    <source>
        <dbReference type="EMBL" id="UXC20490.1"/>
    </source>
</evidence>
<organism evidence="3 4">
    <name type="scientific">Comamonas squillarum</name>
    <dbReference type="NCBI Taxonomy" id="2977320"/>
    <lineage>
        <taxon>Bacteria</taxon>
        <taxon>Pseudomonadati</taxon>
        <taxon>Pseudomonadota</taxon>
        <taxon>Betaproteobacteria</taxon>
        <taxon>Burkholderiales</taxon>
        <taxon>Comamonadaceae</taxon>
        <taxon>Comamonas</taxon>
    </lineage>
</organism>
<dbReference type="Pfam" id="PF07969">
    <property type="entry name" value="Amidohydro_3"/>
    <property type="match status" value="2"/>
</dbReference>
<dbReference type="Gene3D" id="3.30.1490.130">
    <property type="entry name" value="D-aminoacylase. Domain 3"/>
    <property type="match status" value="1"/>
</dbReference>
<dbReference type="PANTHER" id="PTHR11647">
    <property type="entry name" value="HYDRANTOINASE/DIHYDROPYRIMIDINASE FAMILY MEMBER"/>
    <property type="match status" value="1"/>
</dbReference>
<feature type="domain" description="Amidohydrolase 3" evidence="2">
    <location>
        <begin position="374"/>
        <end position="487"/>
    </location>
</feature>
<dbReference type="Proteomes" id="UP001058290">
    <property type="component" value="Chromosome"/>
</dbReference>
<evidence type="ECO:0000259" key="2">
    <source>
        <dbReference type="Pfam" id="PF07969"/>
    </source>
</evidence>
<accession>A0ABY6A5V0</accession>
<dbReference type="PANTHER" id="PTHR11647:SF1">
    <property type="entry name" value="COLLAPSIN RESPONSE MEDIATOR PROTEIN"/>
    <property type="match status" value="1"/>
</dbReference>
<dbReference type="InterPro" id="IPR032466">
    <property type="entry name" value="Metal_Hydrolase"/>
</dbReference>
<dbReference type="InterPro" id="IPR013108">
    <property type="entry name" value="Amidohydro_3"/>
</dbReference>
<dbReference type="SUPFAM" id="SSF51556">
    <property type="entry name" value="Metallo-dependent hydrolases"/>
    <property type="match status" value="1"/>
</dbReference>
<dbReference type="SUPFAM" id="SSF51338">
    <property type="entry name" value="Composite domain of metallo-dependent hydrolases"/>
    <property type="match status" value="1"/>
</dbReference>
<proteinExistence type="predicted"/>
<evidence type="ECO:0000256" key="1">
    <source>
        <dbReference type="SAM" id="MobiDB-lite"/>
    </source>
</evidence>
<feature type="domain" description="Amidohydrolase 3" evidence="2">
    <location>
        <begin position="75"/>
        <end position="281"/>
    </location>
</feature>
<feature type="region of interest" description="Disordered" evidence="1">
    <location>
        <begin position="488"/>
        <end position="510"/>
    </location>
</feature>
<dbReference type="InterPro" id="IPR050378">
    <property type="entry name" value="Metallo-dep_Hydrolases_sf"/>
</dbReference>
<keyword evidence="4" id="KW-1185">Reference proteome</keyword>
<sequence>MNVNIANNETTTPCKLADAAQPVGAPSSAKLDLIIEGGWVVDGSGERRYRADVGVLDGRIVAIGELHQHTAVRRIDARNKLVAPGFIDVHGHDDLMFIQKPGLPWKTTQGVTTVVVGNCGVSASPAPLPHNTAASLALLGDIPLYADMERYLATLESLQPQINVAALVGHANLRLAIMRDPAAEPTPQELQAMQALLRQSLAAGAVGFSTGLAYEPGCYASQAELEALARVAKEFEALHTSHIRNEGNEVEQAVEEVLSVSRNSGCAMVISHHKCMMNANWGKSERTIANIDAARAQGTQVSMDIYPYSGSSTILIPERAHLIERIKITWSTPHPECNGMYLADIAVQWGCDKEEAARRLLPAGAIYFAMDEQEVQRIFQHPCCMVGSDGLPNDSNPHPRLWGTFTRILGRYVREDRLLSVEQAVRKITSLPASVYGLVKRGQIRPGYWADLVVFDPDTIIDRATWDEPTLPSEGIEMVAVNGQIVFPPPDPAQTPSTRPGQVLRRQPPA</sequence>
<dbReference type="InterPro" id="IPR011059">
    <property type="entry name" value="Metal-dep_hydrolase_composite"/>
</dbReference>